<reference evidence="2" key="7">
    <citation type="journal article" date="2005" name="Science">
        <title>The Transcriptional Landscape of the Mammalian Genome.</title>
        <authorList>
            <consortium name="The FANTOM Consortium"/>
            <consortium name="Riken Genome Exploration Research Group and Genome Science Group (Genome Network Project Core Group)"/>
        </authorList>
    </citation>
    <scope>NUCLEOTIDE SEQUENCE</scope>
    <source>
        <strain evidence="2">C57BL/6J</strain>
        <tissue evidence="2">Heart</tissue>
    </source>
</reference>
<protein>
    <submittedName>
        <fullName evidence="2">Uncharacterized protein</fullName>
    </submittedName>
</protein>
<dbReference type="AGR" id="MGI:3698180"/>
<reference evidence="2" key="5">
    <citation type="journal article" date="2002" name="Nature">
        <title>Analysis of the mouse transcriptome based on functional annotation of 60,770 full-length cDNAs.</title>
        <authorList>
            <consortium name="The FANTOM Consortium and the RIKEN Genome Exploration Research Group Phase I and II Team"/>
        </authorList>
    </citation>
    <scope>NUCLEOTIDE SEQUENCE</scope>
    <source>
        <strain evidence="2">C57BL/6J</strain>
        <tissue evidence="2">Heart</tissue>
    </source>
</reference>
<name>Q8C3H4_MOUSE</name>
<feature type="compositionally biased region" description="Low complexity" evidence="1">
    <location>
        <begin position="16"/>
        <end position="50"/>
    </location>
</feature>
<sequence length="159" mass="16562">ANRAQHLGNQPHRGQRSSGGRPGLLRRLPSPWPRGYGPLPGSLPGVSGEPHAQRCGVTSAPRARRTGAKGALGSRPVVSAESGEDCGGSGDCWSGVRYTVGENVQSLGERSGLTGDAEGALVRCEVTKAPTLPSQFLPAPTLKGPEAQSPWFHLLRLAL</sequence>
<dbReference type="EMBL" id="AK085892">
    <property type="protein sequence ID" value="BAC39562.1"/>
    <property type="molecule type" value="mRNA"/>
</dbReference>
<reference evidence="2" key="4">
    <citation type="journal article" date="2001" name="Nature">
        <title>Functional annotation of a full-length mouse cDNA collection.</title>
        <authorList>
            <consortium name="The RIKEN Genome Exploration Research Group Phase II Team and the FANTOM Consortium"/>
        </authorList>
    </citation>
    <scope>NUCLEOTIDE SEQUENCE</scope>
    <source>
        <strain evidence="2">C57BL/6J</strain>
        <tissue evidence="2">Heart</tissue>
    </source>
</reference>
<evidence type="ECO:0000313" key="3">
    <source>
        <dbReference type="MGI" id="MGI:3698180"/>
    </source>
</evidence>
<feature type="non-terminal residue" evidence="2">
    <location>
        <position position="1"/>
    </location>
</feature>
<reference evidence="2" key="8">
    <citation type="journal article" date="2005" name="Science">
        <title>Antisense Transcription in the Mammalian Transcriptome.</title>
        <authorList>
            <consortium name="RIKEN Genome Exploration Research Group and Genome Science Group (Genome Network Project Core Group) and the FANTOM Consortium"/>
        </authorList>
    </citation>
    <scope>NUCLEOTIDE SEQUENCE</scope>
    <source>
        <strain evidence="2">C57BL/6J</strain>
        <tissue evidence="2">Heart</tissue>
    </source>
</reference>
<dbReference type="PeptideAtlas" id="Q8C3H4"/>
<proteinExistence type="evidence at transcript level"/>
<dbReference type="AlphaFoldDB" id="Q8C3H4"/>
<dbReference type="MGI" id="MGI:3698180">
    <property type="gene designation" value="D830025C05Rik"/>
</dbReference>
<evidence type="ECO:0000313" key="2">
    <source>
        <dbReference type="EMBL" id="BAC39562.1"/>
    </source>
</evidence>
<reference evidence="2" key="6">
    <citation type="submission" date="2002-04" db="EMBL/GenBank/DDBJ databases">
        <authorList>
            <person name="Adachi J."/>
            <person name="Aizawa K."/>
            <person name="Akimura T."/>
            <person name="Arakawa T."/>
            <person name="Bono H."/>
            <person name="Carninci P."/>
            <person name="Fukuda S."/>
            <person name="Furuno M."/>
            <person name="Hanagaki T."/>
            <person name="Hara A."/>
            <person name="Hashizume W."/>
            <person name="Hayashida K."/>
            <person name="Hayatsu N."/>
            <person name="Hiramoto K."/>
            <person name="Hiraoka T."/>
            <person name="Hirozane T."/>
            <person name="Hori F."/>
            <person name="Imotani K."/>
            <person name="Ishii Y."/>
            <person name="Itoh M."/>
            <person name="Kagawa I."/>
            <person name="Kasukawa T."/>
            <person name="Katoh H."/>
            <person name="Kawai J."/>
            <person name="Kojima Y."/>
            <person name="Kondo S."/>
            <person name="Konno H."/>
            <person name="Kouda M."/>
            <person name="Koya S."/>
            <person name="Kurihara C."/>
            <person name="Matsuyama T."/>
            <person name="Miyazaki A."/>
            <person name="Murata M."/>
            <person name="Nakamura M."/>
            <person name="Nishi K."/>
            <person name="Nomura K."/>
            <person name="Numazaki R."/>
            <person name="Ohno M."/>
            <person name="Ohsato N."/>
            <person name="Okazaki Y."/>
            <person name="Saito R."/>
            <person name="Saitoh H."/>
            <person name="Sakai C."/>
            <person name="Sakai K."/>
            <person name="Sakazume N."/>
            <person name="Sano H."/>
            <person name="Sasaki D."/>
            <person name="Shibata K."/>
            <person name="Shinagawa A."/>
            <person name="Shiraki T."/>
            <person name="Sogabe Y."/>
            <person name="Tagami M."/>
            <person name="Tagawa A."/>
            <person name="Takahashi F."/>
            <person name="Takaku-Akahira S."/>
            <person name="Takeda Y."/>
            <person name="Tanaka T."/>
            <person name="Tomaru A."/>
            <person name="Toya T."/>
            <person name="Yasunishi A."/>
            <person name="Muramatsu M."/>
            <person name="Hayashizaki Y."/>
        </authorList>
    </citation>
    <scope>NUCLEOTIDE SEQUENCE</scope>
    <source>
        <strain evidence="2">C57BL/6J</strain>
        <tissue evidence="2">Heart</tissue>
    </source>
</reference>
<reference evidence="2" key="1">
    <citation type="journal article" date="1999" name="Methods Enzymol.">
        <title>High-efficiency full-length cDNA cloning.</title>
        <authorList>
            <person name="Carninci P."/>
            <person name="Hayashizaki Y."/>
        </authorList>
    </citation>
    <scope>NUCLEOTIDE SEQUENCE</scope>
    <source>
        <strain evidence="2">C57BL/6J</strain>
        <tissue evidence="2">Heart</tissue>
    </source>
</reference>
<accession>Q8C3H4</accession>
<feature type="region of interest" description="Disordered" evidence="1">
    <location>
        <begin position="1"/>
        <end position="90"/>
    </location>
</feature>
<organism evidence="2">
    <name type="scientific">Mus musculus</name>
    <name type="common">Mouse</name>
    <dbReference type="NCBI Taxonomy" id="10090"/>
    <lineage>
        <taxon>Eukaryota</taxon>
        <taxon>Metazoa</taxon>
        <taxon>Chordata</taxon>
        <taxon>Craniata</taxon>
        <taxon>Vertebrata</taxon>
        <taxon>Euteleostomi</taxon>
        <taxon>Mammalia</taxon>
        <taxon>Eutheria</taxon>
        <taxon>Euarchontoglires</taxon>
        <taxon>Glires</taxon>
        <taxon>Rodentia</taxon>
        <taxon>Myomorpha</taxon>
        <taxon>Muroidea</taxon>
        <taxon>Muridae</taxon>
        <taxon>Murinae</taxon>
        <taxon>Mus</taxon>
        <taxon>Mus</taxon>
    </lineage>
</organism>
<reference evidence="2" key="2">
    <citation type="journal article" date="2000" name="Genome Res.">
        <title>Normalization and subtraction of cap-trapper-selected cDNAs to prepare full-length cDNA libraries for rapid discovery of new genes.</title>
        <authorList>
            <person name="Carninci P."/>
            <person name="Shibata Y."/>
            <person name="Hayatsu N."/>
            <person name="Sugahara Y."/>
            <person name="Shibata K."/>
            <person name="Itoh M."/>
            <person name="Konno H."/>
            <person name="Okazaki Y."/>
            <person name="Muramatsu M."/>
            <person name="Hayashizaki Y."/>
        </authorList>
    </citation>
    <scope>NUCLEOTIDE SEQUENCE</scope>
    <source>
        <strain evidence="2">C57BL/6J</strain>
        <tissue evidence="2">Heart</tissue>
    </source>
</reference>
<evidence type="ECO:0000256" key="1">
    <source>
        <dbReference type="SAM" id="MobiDB-lite"/>
    </source>
</evidence>
<reference evidence="2" key="3">
    <citation type="journal article" date="2000" name="Genome Res.">
        <title>RIKEN integrated sequence analysis (RISA) system--384-format sequencing pipeline with 384 multicapillary sequencer.</title>
        <authorList>
            <person name="Shibata K."/>
            <person name="Itoh M."/>
            <person name="Aizawa K."/>
            <person name="Nagaoka S."/>
            <person name="Sasaki N."/>
            <person name="Carninci P."/>
            <person name="Konno H."/>
            <person name="Akiyama J."/>
            <person name="Nishi K."/>
            <person name="Kitsunai T."/>
            <person name="Tashiro H."/>
            <person name="Itoh M."/>
            <person name="Sumi N."/>
            <person name="Ishii Y."/>
            <person name="Nakamura S."/>
            <person name="Hazama M."/>
            <person name="Nishine T."/>
            <person name="Harada A."/>
            <person name="Yamamoto R."/>
            <person name="Matsumoto H."/>
            <person name="Sakaguchi S."/>
            <person name="Ikegami T."/>
            <person name="Kashiwagi K."/>
            <person name="Fujiwake S."/>
            <person name="Inoue K."/>
            <person name="Togawa Y."/>
            <person name="Izawa M."/>
            <person name="Ohara E."/>
            <person name="Watahiki M."/>
            <person name="Yoneda Y."/>
            <person name="Ishikawa T."/>
            <person name="Ozawa K."/>
            <person name="Tanaka T."/>
            <person name="Matsuura S."/>
            <person name="Kawai J."/>
            <person name="Okazaki Y."/>
            <person name="Muramatsu M."/>
            <person name="Inoue Y."/>
            <person name="Kira A."/>
            <person name="Hayashizaki Y."/>
        </authorList>
    </citation>
    <scope>NUCLEOTIDE SEQUENCE</scope>
    <source>
        <strain evidence="2">C57BL/6J</strain>
        <tissue evidence="2">Heart</tissue>
    </source>
</reference>
<gene>
    <name evidence="3" type="primary">D830025C05Rik</name>
    <name evidence="3" type="synonym">Letm2</name>
</gene>